<organism evidence="2 3">
    <name type="scientific">Sphingobium psychrophilum</name>
    <dbReference type="NCBI Taxonomy" id="2728834"/>
    <lineage>
        <taxon>Bacteria</taxon>
        <taxon>Pseudomonadati</taxon>
        <taxon>Pseudomonadota</taxon>
        <taxon>Alphaproteobacteria</taxon>
        <taxon>Sphingomonadales</taxon>
        <taxon>Sphingomonadaceae</taxon>
        <taxon>Sphingobium</taxon>
    </lineage>
</organism>
<accession>A0A7X9WZL7</accession>
<keyword evidence="2" id="KW-0808">Transferase</keyword>
<dbReference type="PANTHER" id="PTHR43685:SF2">
    <property type="entry name" value="GLYCOSYLTRANSFERASE 2-LIKE DOMAIN-CONTAINING PROTEIN"/>
    <property type="match status" value="1"/>
</dbReference>
<gene>
    <name evidence="2" type="ORF">HHL08_22435</name>
</gene>
<dbReference type="AlphaFoldDB" id="A0A7X9WZL7"/>
<name>A0A7X9WZL7_9SPHN</name>
<dbReference type="InterPro" id="IPR001173">
    <property type="entry name" value="Glyco_trans_2-like"/>
</dbReference>
<evidence type="ECO:0000313" key="3">
    <source>
        <dbReference type="Proteomes" id="UP000519023"/>
    </source>
</evidence>
<dbReference type="Gene3D" id="3.90.550.10">
    <property type="entry name" value="Spore Coat Polysaccharide Biosynthesis Protein SpsA, Chain A"/>
    <property type="match status" value="1"/>
</dbReference>
<dbReference type="GO" id="GO:0016740">
    <property type="term" value="F:transferase activity"/>
    <property type="evidence" value="ECO:0007669"/>
    <property type="project" value="UniProtKB-KW"/>
</dbReference>
<dbReference type="RefSeq" id="WP_235955248.1">
    <property type="nucleotide sequence ID" value="NZ_JABBFV010000028.1"/>
</dbReference>
<dbReference type="Pfam" id="PF00535">
    <property type="entry name" value="Glycos_transf_2"/>
    <property type="match status" value="1"/>
</dbReference>
<dbReference type="Proteomes" id="UP000519023">
    <property type="component" value="Unassembled WGS sequence"/>
</dbReference>
<feature type="domain" description="Glycosyltransferase 2-like" evidence="1">
    <location>
        <begin position="5"/>
        <end position="130"/>
    </location>
</feature>
<sequence>MPTVSVIVPHFNRQDLIVPTLESLNAQSFVDWELIVVDDASLEDPTALVQTTVPGARVILQPENRGPAAARNAGIDAARGRFVAFLDSDDHWEPEKLERQITSVLAAPNPDAIFCAVRTRVVDAEGRERVRPSRPVQAGEKFADFLYVSGEFAQSSSMLLTQRVAAKVRFREDLRQYEDHMFFIECGNAGLTYLLIEESLVVWRNDNRPDRLGHSDNLDKGQHFLNVAGDALSERACLAFQTRFLGPRMLRKSPVKAVKIAFKALHKRAVSPRDIVLLLVKTVMPAGAYAKLKSQLR</sequence>
<keyword evidence="3" id="KW-1185">Reference proteome</keyword>
<dbReference type="InterPro" id="IPR050834">
    <property type="entry name" value="Glycosyltransf_2"/>
</dbReference>
<evidence type="ECO:0000313" key="2">
    <source>
        <dbReference type="EMBL" id="NML12856.1"/>
    </source>
</evidence>
<dbReference type="CDD" id="cd00761">
    <property type="entry name" value="Glyco_tranf_GTA_type"/>
    <property type="match status" value="1"/>
</dbReference>
<dbReference type="EMBL" id="JABBFV010000028">
    <property type="protein sequence ID" value="NML12856.1"/>
    <property type="molecule type" value="Genomic_DNA"/>
</dbReference>
<reference evidence="2 3" key="1">
    <citation type="submission" date="2020-04" db="EMBL/GenBank/DDBJ databases">
        <title>Sphingobium sp. AR-3-1 isolated from Arctic soil.</title>
        <authorList>
            <person name="Dahal R.H."/>
            <person name="Chaudhary D.K."/>
        </authorList>
    </citation>
    <scope>NUCLEOTIDE SEQUENCE [LARGE SCALE GENOMIC DNA]</scope>
    <source>
        <strain evidence="2 3">AR-3-1</strain>
    </source>
</reference>
<protein>
    <submittedName>
        <fullName evidence="2">Glycosyltransferase family 2 protein</fullName>
    </submittedName>
</protein>
<evidence type="ECO:0000259" key="1">
    <source>
        <dbReference type="Pfam" id="PF00535"/>
    </source>
</evidence>
<dbReference type="InterPro" id="IPR029044">
    <property type="entry name" value="Nucleotide-diphossugar_trans"/>
</dbReference>
<dbReference type="SUPFAM" id="SSF53448">
    <property type="entry name" value="Nucleotide-diphospho-sugar transferases"/>
    <property type="match status" value="1"/>
</dbReference>
<dbReference type="PANTHER" id="PTHR43685">
    <property type="entry name" value="GLYCOSYLTRANSFERASE"/>
    <property type="match status" value="1"/>
</dbReference>
<proteinExistence type="predicted"/>
<comment type="caution">
    <text evidence="2">The sequence shown here is derived from an EMBL/GenBank/DDBJ whole genome shotgun (WGS) entry which is preliminary data.</text>
</comment>